<evidence type="ECO:0000313" key="2">
    <source>
        <dbReference type="Proteomes" id="UP000824120"/>
    </source>
</evidence>
<accession>A0A9J5YXU4</accession>
<dbReference type="EMBL" id="JACXVP010000005">
    <property type="protein sequence ID" value="KAG5604632.1"/>
    <property type="molecule type" value="Genomic_DNA"/>
</dbReference>
<dbReference type="Proteomes" id="UP000824120">
    <property type="component" value="Chromosome 5"/>
</dbReference>
<sequence>MEYRLFVHTSEDQIDLWQPSRSSETFFTPHLSYGEDIEKDAKIEKAELHIFRGHLVLLRAFEGHEWEVKDSEFPELKYLELDDLNIAHSSVSEDA</sequence>
<name>A0A9J5YXU4_SOLCO</name>
<comment type="caution">
    <text evidence="1">The sequence shown here is derived from an EMBL/GenBank/DDBJ whole genome shotgun (WGS) entry which is preliminary data.</text>
</comment>
<organism evidence="1 2">
    <name type="scientific">Solanum commersonii</name>
    <name type="common">Commerson's wild potato</name>
    <name type="synonym">Commerson's nightshade</name>
    <dbReference type="NCBI Taxonomy" id="4109"/>
    <lineage>
        <taxon>Eukaryota</taxon>
        <taxon>Viridiplantae</taxon>
        <taxon>Streptophyta</taxon>
        <taxon>Embryophyta</taxon>
        <taxon>Tracheophyta</taxon>
        <taxon>Spermatophyta</taxon>
        <taxon>Magnoliopsida</taxon>
        <taxon>eudicotyledons</taxon>
        <taxon>Gunneridae</taxon>
        <taxon>Pentapetalae</taxon>
        <taxon>asterids</taxon>
        <taxon>lamiids</taxon>
        <taxon>Solanales</taxon>
        <taxon>Solanaceae</taxon>
        <taxon>Solanoideae</taxon>
        <taxon>Solaneae</taxon>
        <taxon>Solanum</taxon>
    </lineage>
</organism>
<dbReference type="AlphaFoldDB" id="A0A9J5YXU4"/>
<proteinExistence type="predicted"/>
<gene>
    <name evidence="1" type="ORF">H5410_026124</name>
</gene>
<evidence type="ECO:0000313" key="1">
    <source>
        <dbReference type="EMBL" id="KAG5604632.1"/>
    </source>
</evidence>
<reference evidence="1 2" key="1">
    <citation type="submission" date="2020-09" db="EMBL/GenBank/DDBJ databases">
        <title>De no assembly of potato wild relative species, Solanum commersonii.</title>
        <authorList>
            <person name="Cho K."/>
        </authorList>
    </citation>
    <scope>NUCLEOTIDE SEQUENCE [LARGE SCALE GENOMIC DNA]</scope>
    <source>
        <strain evidence="1">LZ3.2</strain>
        <tissue evidence="1">Leaf</tissue>
    </source>
</reference>
<protein>
    <submittedName>
        <fullName evidence="1">Uncharacterized protein</fullName>
    </submittedName>
</protein>
<keyword evidence="2" id="KW-1185">Reference proteome</keyword>
<dbReference type="OrthoDB" id="1306208at2759"/>